<dbReference type="AlphaFoldDB" id="A0AAW1KPI7"/>
<dbReference type="PANTHER" id="PTHR33480:SF1">
    <property type="entry name" value="TYR RECOMBINASE DOMAIN-CONTAINING PROTEIN"/>
    <property type="match status" value="1"/>
</dbReference>
<evidence type="ECO:0000313" key="3">
    <source>
        <dbReference type="Proteomes" id="UP001458880"/>
    </source>
</evidence>
<evidence type="ECO:0000313" key="2">
    <source>
        <dbReference type="EMBL" id="KAK9721116.1"/>
    </source>
</evidence>
<evidence type="ECO:0000256" key="1">
    <source>
        <dbReference type="SAM" id="MobiDB-lite"/>
    </source>
</evidence>
<proteinExistence type="predicted"/>
<dbReference type="Proteomes" id="UP001458880">
    <property type="component" value="Unassembled WGS sequence"/>
</dbReference>
<feature type="compositionally biased region" description="Polar residues" evidence="1">
    <location>
        <begin position="355"/>
        <end position="372"/>
    </location>
</feature>
<gene>
    <name evidence="2" type="ORF">QE152_g21707</name>
</gene>
<sequence>MIQDIYGAPTYAMNIATSLKQCCEIAITLTLTKKNPSVASAKAESNLSIISKTIIHLFTSNWRYVISTHAANNFNLNKWNKVTIIQLASDLKLLREYLIKLTNDSLKRLTLNDKDVLAYNTLIETVYCRVILLNRKRPVNFKEVVLLSTYVTSNSEKENYEEFNRAISSTELLQHMKRVLIRGKRGRGVPVLFSPDVQGNITTILKISGYKVLNKHAKECGALNLQAITSTRFPKHLATLSQLFTLNENEIEQLATFMGHTLGVHKNSYRLPDDVYQTAKIPKILLLLLLMEQGQTSRFKGKTLDDIQVDMNEDLFEEVSSDESGREDTTDIANGFDIQRETRNDTNMPAIATDIPSTSTSTSCKSVFQKSY</sequence>
<protein>
    <submittedName>
        <fullName evidence="2">Uncharacterized protein</fullName>
    </submittedName>
</protein>
<dbReference type="PANTHER" id="PTHR33480">
    <property type="entry name" value="SET DOMAIN-CONTAINING PROTEIN-RELATED"/>
    <property type="match status" value="1"/>
</dbReference>
<dbReference type="EMBL" id="JASPKY010000203">
    <property type="protein sequence ID" value="KAK9721116.1"/>
    <property type="molecule type" value="Genomic_DNA"/>
</dbReference>
<accession>A0AAW1KPI7</accession>
<name>A0AAW1KPI7_POPJA</name>
<keyword evidence="3" id="KW-1185">Reference proteome</keyword>
<feature type="region of interest" description="Disordered" evidence="1">
    <location>
        <begin position="318"/>
        <end position="372"/>
    </location>
</feature>
<organism evidence="2 3">
    <name type="scientific">Popillia japonica</name>
    <name type="common">Japanese beetle</name>
    <dbReference type="NCBI Taxonomy" id="7064"/>
    <lineage>
        <taxon>Eukaryota</taxon>
        <taxon>Metazoa</taxon>
        <taxon>Ecdysozoa</taxon>
        <taxon>Arthropoda</taxon>
        <taxon>Hexapoda</taxon>
        <taxon>Insecta</taxon>
        <taxon>Pterygota</taxon>
        <taxon>Neoptera</taxon>
        <taxon>Endopterygota</taxon>
        <taxon>Coleoptera</taxon>
        <taxon>Polyphaga</taxon>
        <taxon>Scarabaeiformia</taxon>
        <taxon>Scarabaeidae</taxon>
        <taxon>Rutelinae</taxon>
        <taxon>Popillia</taxon>
    </lineage>
</organism>
<reference evidence="2 3" key="1">
    <citation type="journal article" date="2024" name="BMC Genomics">
        <title>De novo assembly and annotation of Popillia japonica's genome with initial clues to its potential as an invasive pest.</title>
        <authorList>
            <person name="Cucini C."/>
            <person name="Boschi S."/>
            <person name="Funari R."/>
            <person name="Cardaioli E."/>
            <person name="Iannotti N."/>
            <person name="Marturano G."/>
            <person name="Paoli F."/>
            <person name="Bruttini M."/>
            <person name="Carapelli A."/>
            <person name="Frati F."/>
            <person name="Nardi F."/>
        </authorList>
    </citation>
    <scope>NUCLEOTIDE SEQUENCE [LARGE SCALE GENOMIC DNA]</scope>
    <source>
        <strain evidence="2">DMR45628</strain>
    </source>
</reference>
<comment type="caution">
    <text evidence="2">The sequence shown here is derived from an EMBL/GenBank/DDBJ whole genome shotgun (WGS) entry which is preliminary data.</text>
</comment>